<organism evidence="2 3">
    <name type="scientific">Romanomermis culicivorax</name>
    <name type="common">Nematode worm</name>
    <dbReference type="NCBI Taxonomy" id="13658"/>
    <lineage>
        <taxon>Eukaryota</taxon>
        <taxon>Metazoa</taxon>
        <taxon>Ecdysozoa</taxon>
        <taxon>Nematoda</taxon>
        <taxon>Enoplea</taxon>
        <taxon>Dorylaimia</taxon>
        <taxon>Mermithida</taxon>
        <taxon>Mermithoidea</taxon>
        <taxon>Mermithidae</taxon>
        <taxon>Romanomermis</taxon>
    </lineage>
</organism>
<accession>A0A915KBE6</accession>
<name>A0A915KBE6_ROMCU</name>
<keyword evidence="2" id="KW-1185">Reference proteome</keyword>
<evidence type="ECO:0000313" key="3">
    <source>
        <dbReference type="WBParaSite" id="nRc.2.0.1.t35239-RA"/>
    </source>
</evidence>
<protein>
    <submittedName>
        <fullName evidence="3">Uncharacterized protein</fullName>
    </submittedName>
</protein>
<dbReference type="WBParaSite" id="nRc.2.0.1.t35239-RA">
    <property type="protein sequence ID" value="nRc.2.0.1.t35239-RA"/>
    <property type="gene ID" value="nRc.2.0.1.g35239"/>
</dbReference>
<feature type="transmembrane region" description="Helical" evidence="1">
    <location>
        <begin position="38"/>
        <end position="57"/>
    </location>
</feature>
<dbReference type="Proteomes" id="UP000887565">
    <property type="component" value="Unplaced"/>
</dbReference>
<keyword evidence="1" id="KW-0812">Transmembrane</keyword>
<evidence type="ECO:0000313" key="2">
    <source>
        <dbReference type="Proteomes" id="UP000887565"/>
    </source>
</evidence>
<feature type="transmembrane region" description="Helical" evidence="1">
    <location>
        <begin position="6"/>
        <end position="26"/>
    </location>
</feature>
<evidence type="ECO:0000256" key="1">
    <source>
        <dbReference type="SAM" id="Phobius"/>
    </source>
</evidence>
<reference evidence="3" key="1">
    <citation type="submission" date="2022-11" db="UniProtKB">
        <authorList>
            <consortium name="WormBaseParasite"/>
        </authorList>
    </citation>
    <scope>IDENTIFICATION</scope>
</reference>
<keyword evidence="1" id="KW-1133">Transmembrane helix</keyword>
<keyword evidence="1" id="KW-0472">Membrane</keyword>
<dbReference type="AlphaFoldDB" id="A0A915KBE6"/>
<proteinExistence type="predicted"/>
<sequence length="116" mass="13808">MVYSVVIHAICWATILIFILFMINHVWASSVYLIIGDYLFYMLSIFHMILHPILSVYNCEIICVEMAKIYPILKPLWKKLGDKEKQKTPSVVVTFRNHDQHFGNMNEFWKNKKEKK</sequence>